<name>A0A5B2XKF5_9PSEU</name>
<protein>
    <submittedName>
        <fullName evidence="1">Uncharacterized protein</fullName>
    </submittedName>
</protein>
<dbReference type="RefSeq" id="WP_149849245.1">
    <property type="nucleotide sequence ID" value="NZ_VUOB01000017.1"/>
</dbReference>
<dbReference type="EMBL" id="VUOB01000017">
    <property type="protein sequence ID" value="KAA2263380.1"/>
    <property type="molecule type" value="Genomic_DNA"/>
</dbReference>
<comment type="caution">
    <text evidence="1">The sequence shown here is derived from an EMBL/GenBank/DDBJ whole genome shotgun (WGS) entry which is preliminary data.</text>
</comment>
<sequence length="422" mass="46058">MTGHLTLPDALGLLAARGVADGFHVWSPSYGLPPGGVDAGWELTELAGYGWVLRSRNGGRETSSAAFTTESEACAALLARLLAPGRVGAPDREDPAAFESLLARWRHMPWRSSPSSRDELLAALARLGVPGDAYGLYGGAFEGRLCLEERPSGWWVFRVRDGRRDGEVSCRDEAEACREFWRRLVDDELPAMLAVRPTPVEPRAAEPETAGDDLTIPEVLAVWDRRGGARPVGIQSHTYGPRTVSPVFTDDVTSLHELPDGRWELRYFERGASTVVGRYDREGDACAAIIGAAGASSMAVFASATADKVASSFAATAYGQLLYYWRLRPWRHAPAGREELAILLRDNGFPIDSYNLTGGRSVDVLTIEERLDGWRVYRVEAGRRVGEARHATERAACAEFWRRAVDQVLPTLVAAPGVGWPA</sequence>
<dbReference type="OrthoDB" id="9829529at2"/>
<keyword evidence="2" id="KW-1185">Reference proteome</keyword>
<accession>A0A5B2XKF5</accession>
<reference evidence="1 2" key="1">
    <citation type="submission" date="2019-09" db="EMBL/GenBank/DDBJ databases">
        <title>Goodfellowia gen. nov., a new genus of the Pseudonocardineae related to Actinoalloteichus, containing Goodfellowia coeruleoviolacea gen. nov., comb. nov. gen. nov., comb. nov.</title>
        <authorList>
            <person name="Labeda D."/>
        </authorList>
    </citation>
    <scope>NUCLEOTIDE SEQUENCE [LARGE SCALE GENOMIC DNA]</scope>
    <source>
        <strain evidence="1 2">AN110305</strain>
    </source>
</reference>
<dbReference type="AlphaFoldDB" id="A0A5B2XKF5"/>
<evidence type="ECO:0000313" key="2">
    <source>
        <dbReference type="Proteomes" id="UP000323454"/>
    </source>
</evidence>
<reference evidence="1 2" key="2">
    <citation type="submission" date="2019-09" db="EMBL/GenBank/DDBJ databases">
        <authorList>
            <person name="Jin C."/>
        </authorList>
    </citation>
    <scope>NUCLEOTIDE SEQUENCE [LARGE SCALE GENOMIC DNA]</scope>
    <source>
        <strain evidence="1 2">AN110305</strain>
    </source>
</reference>
<proteinExistence type="predicted"/>
<organism evidence="1 2">
    <name type="scientific">Solihabitans fulvus</name>
    <dbReference type="NCBI Taxonomy" id="1892852"/>
    <lineage>
        <taxon>Bacteria</taxon>
        <taxon>Bacillati</taxon>
        <taxon>Actinomycetota</taxon>
        <taxon>Actinomycetes</taxon>
        <taxon>Pseudonocardiales</taxon>
        <taxon>Pseudonocardiaceae</taxon>
        <taxon>Solihabitans</taxon>
    </lineage>
</organism>
<evidence type="ECO:0000313" key="1">
    <source>
        <dbReference type="EMBL" id="KAA2263380.1"/>
    </source>
</evidence>
<dbReference type="Proteomes" id="UP000323454">
    <property type="component" value="Unassembled WGS sequence"/>
</dbReference>
<gene>
    <name evidence="1" type="ORF">F0L68_10125</name>
</gene>